<proteinExistence type="predicted"/>
<evidence type="ECO:0000313" key="2">
    <source>
        <dbReference type="EMBL" id="KAA1108534.1"/>
    </source>
</evidence>
<feature type="chain" id="PRO_5022941354" evidence="1">
    <location>
        <begin position="23"/>
        <end position="87"/>
    </location>
</feature>
<reference evidence="2 3" key="1">
    <citation type="submission" date="2019-05" db="EMBL/GenBank/DDBJ databases">
        <title>Emergence of the Ug99 lineage of the wheat stem rust pathogen through somatic hybridization.</title>
        <authorList>
            <person name="Li F."/>
            <person name="Upadhyaya N.M."/>
            <person name="Sperschneider J."/>
            <person name="Matny O."/>
            <person name="Nguyen-Phuc H."/>
            <person name="Mago R."/>
            <person name="Raley C."/>
            <person name="Miller M.E."/>
            <person name="Silverstein K.A.T."/>
            <person name="Henningsen E."/>
            <person name="Hirsch C.D."/>
            <person name="Visser B."/>
            <person name="Pretorius Z.A."/>
            <person name="Steffenson B.J."/>
            <person name="Schwessinger B."/>
            <person name="Dodds P.N."/>
            <person name="Figueroa M."/>
        </authorList>
    </citation>
    <scope>NUCLEOTIDE SEQUENCE [LARGE SCALE GENOMIC DNA]</scope>
    <source>
        <strain evidence="2">21-0</strain>
    </source>
</reference>
<name>A0A5B0Q6F0_PUCGR</name>
<accession>A0A5B0Q6F0</accession>
<protein>
    <submittedName>
        <fullName evidence="2">Uncharacterized protein</fullName>
    </submittedName>
</protein>
<feature type="signal peptide" evidence="1">
    <location>
        <begin position="1"/>
        <end position="22"/>
    </location>
</feature>
<keyword evidence="1" id="KW-0732">Signal</keyword>
<dbReference type="EMBL" id="VSWC01000028">
    <property type="protein sequence ID" value="KAA1108534.1"/>
    <property type="molecule type" value="Genomic_DNA"/>
</dbReference>
<organism evidence="2 3">
    <name type="scientific">Puccinia graminis f. sp. tritici</name>
    <dbReference type="NCBI Taxonomy" id="56615"/>
    <lineage>
        <taxon>Eukaryota</taxon>
        <taxon>Fungi</taxon>
        <taxon>Dikarya</taxon>
        <taxon>Basidiomycota</taxon>
        <taxon>Pucciniomycotina</taxon>
        <taxon>Pucciniomycetes</taxon>
        <taxon>Pucciniales</taxon>
        <taxon>Pucciniaceae</taxon>
        <taxon>Puccinia</taxon>
    </lineage>
</organism>
<sequence>MFQISARLILMCAVALQSLVWAPAVPARGHSLTRTTSIEPPTPEQIEQMNFKSVKAGRACQCHTPGCIRPCPDCQDARLSPQVIMSV</sequence>
<dbReference type="AlphaFoldDB" id="A0A5B0Q6F0"/>
<evidence type="ECO:0000256" key="1">
    <source>
        <dbReference type="SAM" id="SignalP"/>
    </source>
</evidence>
<keyword evidence="3" id="KW-1185">Reference proteome</keyword>
<comment type="caution">
    <text evidence="2">The sequence shown here is derived from an EMBL/GenBank/DDBJ whole genome shotgun (WGS) entry which is preliminary data.</text>
</comment>
<dbReference type="Proteomes" id="UP000324748">
    <property type="component" value="Unassembled WGS sequence"/>
</dbReference>
<evidence type="ECO:0000313" key="3">
    <source>
        <dbReference type="Proteomes" id="UP000324748"/>
    </source>
</evidence>
<dbReference type="OrthoDB" id="10341915at2759"/>
<gene>
    <name evidence="2" type="ORF">PGT21_015751</name>
</gene>